<comment type="caution">
    <text evidence="2">The sequence shown here is derived from an EMBL/GenBank/DDBJ whole genome shotgun (WGS) entry which is preliminary data.</text>
</comment>
<evidence type="ECO:0000313" key="2">
    <source>
        <dbReference type="EMBL" id="CAJ1952949.1"/>
    </source>
</evidence>
<feature type="compositionally biased region" description="Polar residues" evidence="1">
    <location>
        <begin position="95"/>
        <end position="104"/>
    </location>
</feature>
<evidence type="ECO:0000313" key="3">
    <source>
        <dbReference type="Proteomes" id="UP001295423"/>
    </source>
</evidence>
<feature type="compositionally biased region" description="Basic and acidic residues" evidence="1">
    <location>
        <begin position="28"/>
        <end position="43"/>
    </location>
</feature>
<protein>
    <submittedName>
        <fullName evidence="2">Uncharacterized protein</fullName>
    </submittedName>
</protein>
<gene>
    <name evidence="2" type="ORF">CYCCA115_LOCUS13797</name>
</gene>
<dbReference type="EMBL" id="CAKOGP040001814">
    <property type="protein sequence ID" value="CAJ1952949.1"/>
    <property type="molecule type" value="Genomic_DNA"/>
</dbReference>
<keyword evidence="3" id="KW-1185">Reference proteome</keyword>
<organism evidence="2 3">
    <name type="scientific">Cylindrotheca closterium</name>
    <dbReference type="NCBI Taxonomy" id="2856"/>
    <lineage>
        <taxon>Eukaryota</taxon>
        <taxon>Sar</taxon>
        <taxon>Stramenopiles</taxon>
        <taxon>Ochrophyta</taxon>
        <taxon>Bacillariophyta</taxon>
        <taxon>Bacillariophyceae</taxon>
        <taxon>Bacillariophycidae</taxon>
        <taxon>Bacillariales</taxon>
        <taxon>Bacillariaceae</taxon>
        <taxon>Cylindrotheca</taxon>
    </lineage>
</organism>
<dbReference type="AlphaFoldDB" id="A0AAD2FTG8"/>
<feature type="region of interest" description="Disordered" evidence="1">
    <location>
        <begin position="91"/>
        <end position="123"/>
    </location>
</feature>
<feature type="compositionally biased region" description="Acidic residues" evidence="1">
    <location>
        <begin position="109"/>
        <end position="123"/>
    </location>
</feature>
<reference evidence="2" key="1">
    <citation type="submission" date="2023-08" db="EMBL/GenBank/DDBJ databases">
        <authorList>
            <person name="Audoor S."/>
            <person name="Bilcke G."/>
        </authorList>
    </citation>
    <scope>NUCLEOTIDE SEQUENCE</scope>
</reference>
<name>A0AAD2FTG8_9STRA</name>
<dbReference type="Proteomes" id="UP001295423">
    <property type="component" value="Unassembled WGS sequence"/>
</dbReference>
<sequence>MIEVQSNKLRLLSRRVKESAMRFKNQRRRGDDLNSKNELDNSHRTNISKDVLGCSHRTYNSYHTANNLDESSSTASKLTNATTEEFLSERIGRSYESSEGTASTPIRIEEDEVSGGEDKDDEAEPDEIVQFQEALVDPSCSHSEQRHVHFSTVEVREYPICMGDNPGSSRGIPLTIGWEIQDQEICNVEVYQNRPRRFQLHQLKITSLDRVLMLKRAGYSGREIGEGTLLVDKFRAQRHWTRITLRFSGFQEFWERRWRSIRNGTVYKSRKRRERDLLRPYKTKSNIEIPVVPASNAPIGPNFEGEVYRVHWT</sequence>
<evidence type="ECO:0000256" key="1">
    <source>
        <dbReference type="SAM" id="MobiDB-lite"/>
    </source>
</evidence>
<accession>A0AAD2FTG8</accession>
<feature type="region of interest" description="Disordered" evidence="1">
    <location>
        <begin position="20"/>
        <end position="44"/>
    </location>
</feature>
<proteinExistence type="predicted"/>